<dbReference type="SUPFAM" id="SSF56281">
    <property type="entry name" value="Metallo-hydrolase/oxidoreductase"/>
    <property type="match status" value="1"/>
</dbReference>
<dbReference type="Gene3D" id="3.60.15.10">
    <property type="entry name" value="Ribonuclease Z/Hydroxyacylglutathione hydrolase-like"/>
    <property type="match status" value="1"/>
</dbReference>
<reference evidence="1 2" key="1">
    <citation type="submission" date="2017-09" db="EMBL/GenBank/DDBJ databases">
        <title>Depth-based differentiation of microbial function through sediment-hosted aquifers and enrichment of novel symbionts in the deep terrestrial subsurface.</title>
        <authorList>
            <person name="Probst A.J."/>
            <person name="Ladd B."/>
            <person name="Jarett J.K."/>
            <person name="Geller-Mcgrath D.E."/>
            <person name="Sieber C.M."/>
            <person name="Emerson J.B."/>
            <person name="Anantharaman K."/>
            <person name="Thomas B.C."/>
            <person name="Malmstrom R."/>
            <person name="Stieglmeier M."/>
            <person name="Klingl A."/>
            <person name="Woyke T."/>
            <person name="Ryan C.M."/>
            <person name="Banfield J.F."/>
        </authorList>
    </citation>
    <scope>NUCLEOTIDE SEQUENCE [LARGE SCALE GENOMIC DNA]</scope>
    <source>
        <strain evidence="1">CG08_land_8_20_14_0_20_40_16</strain>
    </source>
</reference>
<dbReference type="Pfam" id="PF13483">
    <property type="entry name" value="Lactamase_B_3"/>
    <property type="match status" value="1"/>
</dbReference>
<evidence type="ECO:0000313" key="1">
    <source>
        <dbReference type="EMBL" id="PIS42553.1"/>
    </source>
</evidence>
<name>A0A2H0YXU0_9BACT</name>
<organism evidence="1 2">
    <name type="scientific">Candidatus Kerfeldbacteria bacterium CG08_land_8_20_14_0_20_40_16</name>
    <dbReference type="NCBI Taxonomy" id="2014244"/>
    <lineage>
        <taxon>Bacteria</taxon>
        <taxon>Candidatus Kerfeldiibacteriota</taxon>
    </lineage>
</organism>
<sequence>MYITWFGQSCFKIQSGEVTLITDPVGKQNGLKTPRFSKVDIITVSRKESDLSKIKSEALIIDKPGEYEVKGIFIQGIPVNQNQGKEIAVVYWLEIENITLGHLGSLNTTPEDEELEKLEGLDILFVPVGGNAVLDVKKASQVISQIEPRIVIPMYYKIPGVKEKLDSVENFCKVMGVKSSEKIDRFRIQKKDLPQEEMKIIVLQNQ</sequence>
<dbReference type="InterPro" id="IPR036866">
    <property type="entry name" value="RibonucZ/Hydroxyglut_hydro"/>
</dbReference>
<proteinExistence type="predicted"/>
<dbReference type="Proteomes" id="UP000231542">
    <property type="component" value="Unassembled WGS sequence"/>
</dbReference>
<dbReference type="AlphaFoldDB" id="A0A2H0YXU0"/>
<accession>A0A2H0YXU0</accession>
<comment type="caution">
    <text evidence="1">The sequence shown here is derived from an EMBL/GenBank/DDBJ whole genome shotgun (WGS) entry which is preliminary data.</text>
</comment>
<dbReference type="PANTHER" id="PTHR39189">
    <property type="entry name" value="UPF0173 METAL-DEPENDENT HYDROLASE YTKL"/>
    <property type="match status" value="1"/>
</dbReference>
<gene>
    <name evidence="1" type="ORF">COT24_02850</name>
</gene>
<evidence type="ECO:0000313" key="2">
    <source>
        <dbReference type="Proteomes" id="UP000231542"/>
    </source>
</evidence>
<protein>
    <submittedName>
        <fullName evidence="1">Lactamase</fullName>
    </submittedName>
</protein>
<dbReference type="EMBL" id="PEXU01000035">
    <property type="protein sequence ID" value="PIS42553.1"/>
    <property type="molecule type" value="Genomic_DNA"/>
</dbReference>
<dbReference type="PANTHER" id="PTHR39189:SF1">
    <property type="entry name" value="UPF0173 METAL-DEPENDENT HYDROLASE YTKL"/>
    <property type="match status" value="1"/>
</dbReference>